<dbReference type="GO" id="GO:0003682">
    <property type="term" value="F:chromatin binding"/>
    <property type="evidence" value="ECO:0007669"/>
    <property type="project" value="TreeGrafter"/>
</dbReference>
<dbReference type="GO" id="GO:0034087">
    <property type="term" value="P:establishment of mitotic sister chromatid cohesion"/>
    <property type="evidence" value="ECO:0007669"/>
    <property type="project" value="TreeGrafter"/>
</dbReference>
<dbReference type="GO" id="GO:0061775">
    <property type="term" value="F:cohesin loader activity"/>
    <property type="evidence" value="ECO:0007669"/>
    <property type="project" value="InterPro"/>
</dbReference>
<evidence type="ECO:0000313" key="2">
    <source>
        <dbReference type="Proteomes" id="UP000015102"/>
    </source>
</evidence>
<dbReference type="GO" id="GO:1990414">
    <property type="term" value="P:replication-born double-strand break repair via sister chromatid exchange"/>
    <property type="evidence" value="ECO:0007669"/>
    <property type="project" value="TreeGrafter"/>
</dbReference>
<proteinExistence type="predicted"/>
<dbReference type="GO" id="GO:0071169">
    <property type="term" value="P:establishment of protein localization to chromatin"/>
    <property type="evidence" value="ECO:0007669"/>
    <property type="project" value="TreeGrafter"/>
</dbReference>
<organism evidence="1 2">
    <name type="scientific">Megaselia scalaris</name>
    <name type="common">Humpbacked fly</name>
    <name type="synonym">Phora scalaris</name>
    <dbReference type="NCBI Taxonomy" id="36166"/>
    <lineage>
        <taxon>Eukaryota</taxon>
        <taxon>Metazoa</taxon>
        <taxon>Ecdysozoa</taxon>
        <taxon>Arthropoda</taxon>
        <taxon>Hexapoda</taxon>
        <taxon>Insecta</taxon>
        <taxon>Pterygota</taxon>
        <taxon>Neoptera</taxon>
        <taxon>Endopterygota</taxon>
        <taxon>Diptera</taxon>
        <taxon>Brachycera</taxon>
        <taxon>Muscomorpha</taxon>
        <taxon>Platypezoidea</taxon>
        <taxon>Phoridae</taxon>
        <taxon>Megaseliini</taxon>
        <taxon>Megaselia</taxon>
    </lineage>
</organism>
<dbReference type="InterPro" id="IPR033031">
    <property type="entry name" value="Scc2/Nipped-B"/>
</dbReference>
<dbReference type="AlphaFoldDB" id="T1GJW4"/>
<dbReference type="EMBL" id="CAQQ02108532">
    <property type="status" value="NOT_ANNOTATED_CDS"/>
    <property type="molecule type" value="Genomic_DNA"/>
</dbReference>
<dbReference type="STRING" id="36166.T1GJW4"/>
<protein>
    <submittedName>
        <fullName evidence="1">Uncharacterized protein</fullName>
    </submittedName>
</protein>
<reference evidence="2" key="1">
    <citation type="submission" date="2013-02" db="EMBL/GenBank/DDBJ databases">
        <authorList>
            <person name="Hughes D."/>
        </authorList>
    </citation>
    <scope>NUCLEOTIDE SEQUENCE</scope>
    <source>
        <strain>Durham</strain>
        <strain evidence="2">NC isolate 2 -- Noor lab</strain>
    </source>
</reference>
<dbReference type="GO" id="GO:0140588">
    <property type="term" value="P:chromatin looping"/>
    <property type="evidence" value="ECO:0007669"/>
    <property type="project" value="InterPro"/>
</dbReference>
<dbReference type="PANTHER" id="PTHR21704:SF18">
    <property type="entry name" value="NIPPED-B-LIKE PROTEIN"/>
    <property type="match status" value="1"/>
</dbReference>
<dbReference type="GO" id="GO:0010468">
    <property type="term" value="P:regulation of gene expression"/>
    <property type="evidence" value="ECO:0007669"/>
    <property type="project" value="InterPro"/>
</dbReference>
<name>T1GJW4_MEGSC</name>
<dbReference type="HOGENOM" id="CLU_1867438_0_0_1"/>
<dbReference type="Proteomes" id="UP000015102">
    <property type="component" value="Unassembled WGS sequence"/>
</dbReference>
<keyword evidence="2" id="KW-1185">Reference proteome</keyword>
<dbReference type="EnsemblMetazoa" id="MESCA003771-RA">
    <property type="protein sequence ID" value="MESCA003771-PA"/>
    <property type="gene ID" value="MESCA003771"/>
</dbReference>
<sequence length="137" mass="15660">MRGQTALAQKFICCVADILEKVVPLVTNPSESFLASLEEHLMFLVISFNQAVVSSCISCLSALVNKITKNYKLIRDCFVRFYKQMVKSKEHVLANPTVTIDKIYTPIFRRSLFTIGILMRYFDFKSRRVLGIDEGLN</sequence>
<accession>T1GJW4</accession>
<evidence type="ECO:0000313" key="1">
    <source>
        <dbReference type="EnsemblMetazoa" id="MESCA003771-PA"/>
    </source>
</evidence>
<reference evidence="1" key="2">
    <citation type="submission" date="2015-06" db="UniProtKB">
        <authorList>
            <consortium name="EnsemblMetazoa"/>
        </authorList>
    </citation>
    <scope>IDENTIFICATION</scope>
</reference>
<dbReference type="PANTHER" id="PTHR21704">
    <property type="entry name" value="NIPPED-B-LIKE PROTEIN DELANGIN SCC2-RELATED"/>
    <property type="match status" value="1"/>
</dbReference>
<dbReference type="GO" id="GO:0090694">
    <property type="term" value="C:Scc2-Scc4 cohesin loading complex"/>
    <property type="evidence" value="ECO:0007669"/>
    <property type="project" value="TreeGrafter"/>
</dbReference>